<gene>
    <name evidence="16" type="ORF">CCACVL1_11986</name>
</gene>
<dbReference type="Pfam" id="PF00005">
    <property type="entry name" value="ABC_tran"/>
    <property type="match status" value="1"/>
</dbReference>
<comment type="cofactor">
    <cofactor evidence="1">
        <name>Fe cation</name>
        <dbReference type="ChEBI" id="CHEBI:24875"/>
    </cofactor>
</comment>
<comment type="caution">
    <text evidence="16">The sequence shown here is derived from an EMBL/GenBank/DDBJ whole genome shotgun (WGS) entry which is preliminary data.</text>
</comment>
<evidence type="ECO:0000256" key="4">
    <source>
        <dbReference type="ARBA" id="ARBA00008526"/>
    </source>
</evidence>
<keyword evidence="17" id="KW-1185">Reference proteome</keyword>
<evidence type="ECO:0000256" key="12">
    <source>
        <dbReference type="ARBA" id="ARBA00023004"/>
    </source>
</evidence>
<comment type="similarity">
    <text evidence="4">Belongs to the ABC transporter superfamily. ABCA family. CPR flippase (TC 3.A.1.211) subfamily.</text>
</comment>
<dbReference type="GO" id="GO:0005319">
    <property type="term" value="F:lipid transporter activity"/>
    <property type="evidence" value="ECO:0007669"/>
    <property type="project" value="TreeGrafter"/>
</dbReference>
<dbReference type="Pfam" id="PF03171">
    <property type="entry name" value="2OG-FeII_Oxy"/>
    <property type="match status" value="1"/>
</dbReference>
<evidence type="ECO:0000256" key="13">
    <source>
        <dbReference type="ARBA" id="ARBA00023136"/>
    </source>
</evidence>
<dbReference type="InterPro" id="IPR056788">
    <property type="entry name" value="ABCA2/9/11_C"/>
</dbReference>
<comment type="similarity">
    <text evidence="3">Belongs to the iron/ascorbate-dependent oxidoreductase family.</text>
</comment>
<keyword evidence="9" id="KW-0067">ATP-binding</keyword>
<evidence type="ECO:0000313" key="17">
    <source>
        <dbReference type="Proteomes" id="UP000188268"/>
    </source>
</evidence>
<name>A0A1R3II99_COCAP</name>
<dbReference type="InterPro" id="IPR003439">
    <property type="entry name" value="ABC_transporter-like_ATP-bd"/>
</dbReference>
<comment type="subcellular location">
    <subcellularLocation>
        <location evidence="2">Membrane</location>
        <topology evidence="2">Multi-pass membrane protein</topology>
    </subcellularLocation>
</comment>
<evidence type="ECO:0000313" key="16">
    <source>
        <dbReference type="EMBL" id="OMO82317.1"/>
    </source>
</evidence>
<keyword evidence="5" id="KW-0813">Transport</keyword>
<feature type="domain" description="ABC transporter" evidence="14">
    <location>
        <begin position="310"/>
        <end position="537"/>
    </location>
</feature>
<dbReference type="InterPro" id="IPR026992">
    <property type="entry name" value="DIOX_N"/>
</dbReference>
<evidence type="ECO:0000256" key="7">
    <source>
        <dbReference type="ARBA" id="ARBA00022723"/>
    </source>
</evidence>
<dbReference type="FunFam" id="2.60.120.330:FF:000005">
    <property type="entry name" value="1-aminocyclopropane-1-carboxylate oxidase homolog 1"/>
    <property type="match status" value="1"/>
</dbReference>
<evidence type="ECO:0000256" key="9">
    <source>
        <dbReference type="ARBA" id="ARBA00022840"/>
    </source>
</evidence>
<keyword evidence="13" id="KW-0472">Membrane</keyword>
<evidence type="ECO:0000256" key="8">
    <source>
        <dbReference type="ARBA" id="ARBA00022741"/>
    </source>
</evidence>
<sequence>MAATTTDVTSSYDRIKDIQEFDHTKNGVKGLKDSGITSIPKFFIQPPEILSTLSPTSQSNTSNNIPVIDLENINSQAHRPKIVEQIKEAAREWGFFQVINHEIPISVMEETIQAFISFHEQPGEVKAKYYSRENGSYSSNIDVYHAKAATWHDYLKFWMAPEEQAVKVEDIPEIVRKEAIAWDGFAKKLAEDVMELLCEGIGLESSRFKELSCSGNRLLVGNYYPYCPQPNLTLGLAPHTDAGTITVLISNQVSGLQIKHGEDWVDVKPLPGAVIFNIADLLQIISNGEYNSVQHRVRANSCEEARISITEFFNLSKWKEYGSFGPLPELVSAEKPALYLVFAKTTSINCLTGITPVTSGDALIDGNSIRSSVGMSNIRRIIGVCPQFDILWNALSGHEHLELFASIRGLPPATIKLVVEKSLAEVKLTEAGKVRAGSYSGGMRRRLSVAAALLGDPKLVILDEPTTGMDPITRRHVWDIIENAKKGRAIVLTTHSMEEADVLSDRIGIMAKGSLRCIGTSIRLKSRFASKCGAERREHIFSDFRTHNIWSITSGARFVTIPGTESGENPRGIMVEVYWEQDDYGALCISGHSAEIPVPPKMASIDLKSNTKISNFVKG</sequence>
<dbReference type="AlphaFoldDB" id="A0A1R3II99"/>
<dbReference type="Gramene" id="OMO82317">
    <property type="protein sequence ID" value="OMO82317"/>
    <property type="gene ID" value="CCACVL1_11986"/>
</dbReference>
<keyword evidence="7" id="KW-0479">Metal-binding</keyword>
<dbReference type="SUPFAM" id="SSF51197">
    <property type="entry name" value="Clavaminate synthase-like"/>
    <property type="match status" value="1"/>
</dbReference>
<dbReference type="OrthoDB" id="288590at2759"/>
<dbReference type="PROSITE" id="PS51471">
    <property type="entry name" value="FE2OG_OXY"/>
    <property type="match status" value="1"/>
</dbReference>
<dbReference type="InterPro" id="IPR017871">
    <property type="entry name" value="ABC_transporter-like_CS"/>
</dbReference>
<dbReference type="GO" id="GO:0016491">
    <property type="term" value="F:oxidoreductase activity"/>
    <property type="evidence" value="ECO:0007669"/>
    <property type="project" value="UniProtKB-KW"/>
</dbReference>
<dbReference type="InterPro" id="IPR027443">
    <property type="entry name" value="IPNS-like_sf"/>
</dbReference>
<evidence type="ECO:0000256" key="3">
    <source>
        <dbReference type="ARBA" id="ARBA00008056"/>
    </source>
</evidence>
<reference evidence="16 17" key="1">
    <citation type="submission" date="2013-09" db="EMBL/GenBank/DDBJ databases">
        <title>Corchorus capsularis genome sequencing.</title>
        <authorList>
            <person name="Alam M."/>
            <person name="Haque M.S."/>
            <person name="Islam M.S."/>
            <person name="Emdad E.M."/>
            <person name="Islam M.M."/>
            <person name="Ahmed B."/>
            <person name="Halim A."/>
            <person name="Hossen Q.M.M."/>
            <person name="Hossain M.Z."/>
            <person name="Ahmed R."/>
            <person name="Khan M.M."/>
            <person name="Islam R."/>
            <person name="Rashid M.M."/>
            <person name="Khan S.A."/>
            <person name="Rahman M.S."/>
            <person name="Alam M."/>
        </authorList>
    </citation>
    <scope>NUCLEOTIDE SEQUENCE [LARGE SCALE GENOMIC DNA]</scope>
    <source>
        <strain evidence="17">cv. CVL-1</strain>
        <tissue evidence="16">Whole seedling</tissue>
    </source>
</reference>
<dbReference type="Pfam" id="PF14226">
    <property type="entry name" value="DIOX_N"/>
    <property type="match status" value="1"/>
</dbReference>
<dbReference type="GO" id="GO:0005524">
    <property type="term" value="F:ATP binding"/>
    <property type="evidence" value="ECO:0007669"/>
    <property type="project" value="UniProtKB-KW"/>
</dbReference>
<keyword evidence="10" id="KW-1133">Transmembrane helix</keyword>
<dbReference type="Gene3D" id="2.60.120.330">
    <property type="entry name" value="B-lactam Antibiotic, Isopenicillin N Synthase, Chain"/>
    <property type="match status" value="1"/>
</dbReference>
<dbReference type="PANTHER" id="PTHR19229:SF205">
    <property type="entry name" value="ABC TRANSPORTER A FAMILY MEMBER 1-RELATED"/>
    <property type="match status" value="1"/>
</dbReference>
<dbReference type="PROSITE" id="PS00211">
    <property type="entry name" value="ABC_TRANSPORTER_1"/>
    <property type="match status" value="1"/>
</dbReference>
<dbReference type="InterPro" id="IPR044861">
    <property type="entry name" value="IPNS-like_FE2OG_OXY"/>
</dbReference>
<dbReference type="STRING" id="210143.A0A1R3II99"/>
<dbReference type="Proteomes" id="UP000188268">
    <property type="component" value="Unassembled WGS sequence"/>
</dbReference>
<evidence type="ECO:0000256" key="10">
    <source>
        <dbReference type="ARBA" id="ARBA00022989"/>
    </source>
</evidence>
<keyword evidence="8" id="KW-0547">Nucleotide-binding</keyword>
<dbReference type="SUPFAM" id="SSF52540">
    <property type="entry name" value="P-loop containing nucleoside triphosphate hydrolases"/>
    <property type="match status" value="1"/>
</dbReference>
<dbReference type="Gene3D" id="3.40.50.300">
    <property type="entry name" value="P-loop containing nucleotide triphosphate hydrolases"/>
    <property type="match status" value="1"/>
</dbReference>
<protein>
    <submittedName>
        <fullName evidence="16">ABC transporter-like protein</fullName>
    </submittedName>
</protein>
<accession>A0A1R3II99</accession>
<dbReference type="PROSITE" id="PS50893">
    <property type="entry name" value="ABC_TRANSPORTER_2"/>
    <property type="match status" value="1"/>
</dbReference>
<dbReference type="InterPro" id="IPR005123">
    <property type="entry name" value="Oxoglu/Fe-dep_dioxygenase_dom"/>
</dbReference>
<dbReference type="CDD" id="cd03263">
    <property type="entry name" value="ABC_subfamily_A"/>
    <property type="match status" value="1"/>
</dbReference>
<dbReference type="PANTHER" id="PTHR19229">
    <property type="entry name" value="ATP-BINDING CASSETTE TRANSPORTER SUBFAMILY A ABCA"/>
    <property type="match status" value="1"/>
</dbReference>
<dbReference type="InterPro" id="IPR027417">
    <property type="entry name" value="P-loop_NTPase"/>
</dbReference>
<dbReference type="GO" id="GO:0016020">
    <property type="term" value="C:membrane"/>
    <property type="evidence" value="ECO:0007669"/>
    <property type="project" value="UniProtKB-SubCell"/>
</dbReference>
<evidence type="ECO:0000256" key="11">
    <source>
        <dbReference type="ARBA" id="ARBA00023002"/>
    </source>
</evidence>
<evidence type="ECO:0000256" key="2">
    <source>
        <dbReference type="ARBA" id="ARBA00004141"/>
    </source>
</evidence>
<dbReference type="GO" id="GO:0016887">
    <property type="term" value="F:ATP hydrolysis activity"/>
    <property type="evidence" value="ECO:0007669"/>
    <property type="project" value="InterPro"/>
</dbReference>
<dbReference type="EMBL" id="AWWV01010031">
    <property type="protein sequence ID" value="OMO82317.1"/>
    <property type="molecule type" value="Genomic_DNA"/>
</dbReference>
<evidence type="ECO:0000256" key="5">
    <source>
        <dbReference type="ARBA" id="ARBA00022448"/>
    </source>
</evidence>
<dbReference type="Pfam" id="PF25158">
    <property type="entry name" value="ABCA11_C"/>
    <property type="match status" value="1"/>
</dbReference>
<dbReference type="GO" id="GO:0046872">
    <property type="term" value="F:metal ion binding"/>
    <property type="evidence" value="ECO:0007669"/>
    <property type="project" value="UniProtKB-KW"/>
</dbReference>
<evidence type="ECO:0000259" key="14">
    <source>
        <dbReference type="PROSITE" id="PS50893"/>
    </source>
</evidence>
<keyword evidence="11" id="KW-0560">Oxidoreductase</keyword>
<feature type="domain" description="Fe2OG dioxygenase" evidence="15">
    <location>
        <begin position="214"/>
        <end position="315"/>
    </location>
</feature>
<proteinExistence type="inferred from homology"/>
<dbReference type="GO" id="GO:0140359">
    <property type="term" value="F:ABC-type transporter activity"/>
    <property type="evidence" value="ECO:0007669"/>
    <property type="project" value="InterPro"/>
</dbReference>
<dbReference type="InterPro" id="IPR026082">
    <property type="entry name" value="ABCA"/>
</dbReference>
<evidence type="ECO:0000256" key="1">
    <source>
        <dbReference type="ARBA" id="ARBA00001962"/>
    </source>
</evidence>
<dbReference type="FunFam" id="3.40.50.300:FF:000665">
    <property type="entry name" value="ABC transporter A family member 2"/>
    <property type="match status" value="1"/>
</dbReference>
<evidence type="ECO:0000259" key="15">
    <source>
        <dbReference type="PROSITE" id="PS51471"/>
    </source>
</evidence>
<keyword evidence="12" id="KW-0408">Iron</keyword>
<evidence type="ECO:0000256" key="6">
    <source>
        <dbReference type="ARBA" id="ARBA00022692"/>
    </source>
</evidence>
<keyword evidence="6" id="KW-0812">Transmembrane</keyword>
<organism evidence="16 17">
    <name type="scientific">Corchorus capsularis</name>
    <name type="common">Jute</name>
    <dbReference type="NCBI Taxonomy" id="210143"/>
    <lineage>
        <taxon>Eukaryota</taxon>
        <taxon>Viridiplantae</taxon>
        <taxon>Streptophyta</taxon>
        <taxon>Embryophyta</taxon>
        <taxon>Tracheophyta</taxon>
        <taxon>Spermatophyta</taxon>
        <taxon>Magnoliopsida</taxon>
        <taxon>eudicotyledons</taxon>
        <taxon>Gunneridae</taxon>
        <taxon>Pentapetalae</taxon>
        <taxon>rosids</taxon>
        <taxon>malvids</taxon>
        <taxon>Malvales</taxon>
        <taxon>Malvaceae</taxon>
        <taxon>Grewioideae</taxon>
        <taxon>Apeibeae</taxon>
        <taxon>Corchorus</taxon>
    </lineage>
</organism>